<dbReference type="AlphaFoldDB" id="A0A800N9D9"/>
<gene>
    <name evidence="1" type="ORF">KIS1582_3547</name>
</gene>
<sequence length="279" mass="32437">MEQVVENVLVNEAVVLTTKEKRQHCKDQALSRVGQMGINKLGSLMIVDEYNNSQDIWVRFKDGNMVNCTWGQFISGNVKNPYDRSVYGVGYVGEGEYKPSVNGKPTEMYKVWAAMLQRCYSHKFKEKHPTYKDCTVIDEWSNFQSFAKWYDENFYEIEGQRIHLDKDILIKGNKLYSPDTCVFVPQSINSLFVKRDKLRGNLPIGVKTCSRYANKYEVRCCNNEGKRIYIGRFDTPEDGFQAYKAYKEQLIKDIAEEYKECIPHTLYSAMITYTVEVTD</sequence>
<organism evidence="1 2">
    <name type="scientific">Cytobacillus firmus</name>
    <name type="common">Bacillus firmus</name>
    <dbReference type="NCBI Taxonomy" id="1399"/>
    <lineage>
        <taxon>Bacteria</taxon>
        <taxon>Bacillati</taxon>
        <taxon>Bacillota</taxon>
        <taxon>Bacilli</taxon>
        <taxon>Bacillales</taxon>
        <taxon>Bacillaceae</taxon>
        <taxon>Cytobacillus</taxon>
    </lineage>
</organism>
<dbReference type="RefSeq" id="WP_159345896.1">
    <property type="nucleotide sequence ID" value="NZ_JBALOT010000066.1"/>
</dbReference>
<evidence type="ECO:0000313" key="1">
    <source>
        <dbReference type="EMBL" id="KAF0822653.1"/>
    </source>
</evidence>
<accession>A0A800N9D9</accession>
<reference evidence="1 2" key="1">
    <citation type="journal article" date="2020" name="G3 (Bethesda)">
        <title>Whole Genome Sequencing and Comparative Genomics of Two Nematicidal Bacillus Strains Reveals a Wide Range of Possible Virulence Factors.</title>
        <authorList>
            <person name="Susic N."/>
            <person name="Janezic S."/>
            <person name="Rupnik M."/>
            <person name="Geric Stare B."/>
        </authorList>
    </citation>
    <scope>NUCLEOTIDE SEQUENCE [LARGE SCALE GENOMIC DNA]</scope>
    <source>
        <strain evidence="1 2">I-1582</strain>
    </source>
</reference>
<proteinExistence type="predicted"/>
<evidence type="ECO:0000313" key="2">
    <source>
        <dbReference type="Proteomes" id="UP000465778"/>
    </source>
</evidence>
<dbReference type="OrthoDB" id="2869809at2"/>
<name>A0A800N9D9_CYTFI</name>
<dbReference type="EMBL" id="VDEM01000050">
    <property type="protein sequence ID" value="KAF0822653.1"/>
    <property type="molecule type" value="Genomic_DNA"/>
</dbReference>
<protein>
    <submittedName>
        <fullName evidence="1">Phage protein</fullName>
    </submittedName>
</protein>
<dbReference type="Proteomes" id="UP000465778">
    <property type="component" value="Unassembled WGS sequence"/>
</dbReference>
<comment type="caution">
    <text evidence="1">The sequence shown here is derived from an EMBL/GenBank/DDBJ whole genome shotgun (WGS) entry which is preliminary data.</text>
</comment>